<dbReference type="PANTHER" id="PTHR33393">
    <property type="entry name" value="POLYGLUTAMINE SYNTHESIS ACCESSORY PROTEIN RV0574C-RELATED"/>
    <property type="match status" value="1"/>
</dbReference>
<accession>A0A1H4QDZ7</accession>
<dbReference type="Pfam" id="PF09587">
    <property type="entry name" value="PGA_cap"/>
    <property type="match status" value="1"/>
</dbReference>
<evidence type="ECO:0000313" key="3">
    <source>
        <dbReference type="EMBL" id="SEC17856.1"/>
    </source>
</evidence>
<proteinExistence type="inferred from homology"/>
<dbReference type="PANTHER" id="PTHR33393:SF11">
    <property type="entry name" value="POLYGLUTAMINE SYNTHESIS ACCESSORY PROTEIN RV0574C-RELATED"/>
    <property type="match status" value="1"/>
</dbReference>
<feature type="domain" description="Capsule synthesis protein CapA" evidence="2">
    <location>
        <begin position="3"/>
        <end position="242"/>
    </location>
</feature>
<comment type="similarity">
    <text evidence="1">Belongs to the CapA family.</text>
</comment>
<organism evidence="3 4">
    <name type="scientific">Maribacter dokdonensis</name>
    <dbReference type="NCBI Taxonomy" id="320912"/>
    <lineage>
        <taxon>Bacteria</taxon>
        <taxon>Pseudomonadati</taxon>
        <taxon>Bacteroidota</taxon>
        <taxon>Flavobacteriia</taxon>
        <taxon>Flavobacteriales</taxon>
        <taxon>Flavobacteriaceae</taxon>
        <taxon>Maribacter</taxon>
    </lineage>
</organism>
<protein>
    <submittedName>
        <fullName evidence="3">Poly-gamma-glutamate synthesis protein (Capsule biosynthesis protein)</fullName>
    </submittedName>
</protein>
<reference evidence="3 4" key="1">
    <citation type="submission" date="2016-10" db="EMBL/GenBank/DDBJ databases">
        <authorList>
            <person name="de Groot N.N."/>
        </authorList>
    </citation>
    <scope>NUCLEOTIDE SEQUENCE [LARGE SCALE GENOMIC DNA]</scope>
    <source>
        <strain evidence="3 4">MAR_2009_71</strain>
    </source>
</reference>
<dbReference type="InterPro" id="IPR052169">
    <property type="entry name" value="CW_Biosynth-Accessory"/>
</dbReference>
<sequence>MSKILITGDTFLGSPKVEKLAEELKTIELFGDFAPIIKKADLAITNLESPVTDKSTERISKTGPHIKSSVKSLDVLKNVGFNMVTLANNHILDFGFQGLKSTINACNKLGLDYTGAGTSFQDARKPYIVKNFNNSSVCIINIAENEFSTTQVFGYGAHPFDLINNSYEIIDAKKKYDIVIVIVHGGREHYPLPSPKFQKALRFFVENGADAVIAHHSHCYSGYEIYKDSPIFYSLGNFHFNNIVDKSRFPLWNSGIAVELEVTTSKKLLFRILPYHQCKGDKLSIELLKNQDLNSFYKDIEQKRVIIENKELLFSEWTKYIDFEKRHYITSLFVRNKWLKKLVNRKLIPLHYFYNKTYRINLINLIRCEAHEEILMDSLKRSDKI</sequence>
<dbReference type="OrthoDB" id="9810906at2"/>
<dbReference type="Proteomes" id="UP000183038">
    <property type="component" value="Unassembled WGS sequence"/>
</dbReference>
<dbReference type="CDD" id="cd07381">
    <property type="entry name" value="MPP_CapA"/>
    <property type="match status" value="1"/>
</dbReference>
<dbReference type="RefSeq" id="WP_074673200.1">
    <property type="nucleotide sequence ID" value="NZ_FNTB01000001.1"/>
</dbReference>
<dbReference type="AlphaFoldDB" id="A0A1H4QDZ7"/>
<evidence type="ECO:0000259" key="2">
    <source>
        <dbReference type="SMART" id="SM00854"/>
    </source>
</evidence>
<evidence type="ECO:0000313" key="4">
    <source>
        <dbReference type="Proteomes" id="UP000183038"/>
    </source>
</evidence>
<dbReference type="SMART" id="SM00854">
    <property type="entry name" value="PGA_cap"/>
    <property type="match status" value="1"/>
</dbReference>
<evidence type="ECO:0000256" key="1">
    <source>
        <dbReference type="ARBA" id="ARBA00005662"/>
    </source>
</evidence>
<dbReference type="InterPro" id="IPR029052">
    <property type="entry name" value="Metallo-depent_PP-like"/>
</dbReference>
<dbReference type="EMBL" id="FNTB01000001">
    <property type="protein sequence ID" value="SEC17856.1"/>
    <property type="molecule type" value="Genomic_DNA"/>
</dbReference>
<dbReference type="Gene3D" id="3.60.21.10">
    <property type="match status" value="1"/>
</dbReference>
<gene>
    <name evidence="3" type="ORF">SAMN05192540_2552</name>
</gene>
<dbReference type="SUPFAM" id="SSF56300">
    <property type="entry name" value="Metallo-dependent phosphatases"/>
    <property type="match status" value="1"/>
</dbReference>
<dbReference type="InterPro" id="IPR019079">
    <property type="entry name" value="Capsule_synth_CapA"/>
</dbReference>
<name>A0A1H4QDZ7_9FLAO</name>